<dbReference type="AlphaFoldDB" id="A0A917J253"/>
<dbReference type="InterPro" id="IPR046562">
    <property type="entry name" value="DUF6717"/>
</dbReference>
<protein>
    <submittedName>
        <fullName evidence="1">Uncharacterized protein</fullName>
    </submittedName>
</protein>
<dbReference type="EMBL" id="BMIB01000003">
    <property type="protein sequence ID" value="GGH71628.1"/>
    <property type="molecule type" value="Genomic_DNA"/>
</dbReference>
<comment type="caution">
    <text evidence="1">The sequence shown here is derived from an EMBL/GenBank/DDBJ whole genome shotgun (WGS) entry which is preliminary data.</text>
</comment>
<dbReference type="Pfam" id="PF20475">
    <property type="entry name" value="DUF6717"/>
    <property type="match status" value="1"/>
</dbReference>
<proteinExistence type="predicted"/>
<dbReference type="RefSeq" id="WP_188953847.1">
    <property type="nucleotide sequence ID" value="NZ_BMIB01000003.1"/>
</dbReference>
<reference evidence="1" key="1">
    <citation type="journal article" date="2014" name="Int. J. Syst. Evol. Microbiol.">
        <title>Complete genome sequence of Corynebacterium casei LMG S-19264T (=DSM 44701T), isolated from a smear-ripened cheese.</title>
        <authorList>
            <consortium name="US DOE Joint Genome Institute (JGI-PGF)"/>
            <person name="Walter F."/>
            <person name="Albersmeier A."/>
            <person name="Kalinowski J."/>
            <person name="Ruckert C."/>
        </authorList>
    </citation>
    <scope>NUCLEOTIDE SEQUENCE</scope>
    <source>
        <strain evidence="1">CGMCC 1.15290</strain>
    </source>
</reference>
<keyword evidence="2" id="KW-1185">Reference proteome</keyword>
<sequence>MKQLFRFYKTPEDKWYIDLPEWTGPISALEMVEGADDMLDKASNNTNECFLELSDTDFEGADSIQLIENLRDSIGGGYYYMETYKGETINHRMWLCEVTEFVFGGLPETIYISYR</sequence>
<evidence type="ECO:0000313" key="1">
    <source>
        <dbReference type="EMBL" id="GGH71628.1"/>
    </source>
</evidence>
<organism evidence="1 2">
    <name type="scientific">Filimonas zeae</name>
    <dbReference type="NCBI Taxonomy" id="1737353"/>
    <lineage>
        <taxon>Bacteria</taxon>
        <taxon>Pseudomonadati</taxon>
        <taxon>Bacteroidota</taxon>
        <taxon>Chitinophagia</taxon>
        <taxon>Chitinophagales</taxon>
        <taxon>Chitinophagaceae</taxon>
        <taxon>Filimonas</taxon>
    </lineage>
</organism>
<name>A0A917J253_9BACT</name>
<evidence type="ECO:0000313" key="2">
    <source>
        <dbReference type="Proteomes" id="UP000627292"/>
    </source>
</evidence>
<reference evidence="1" key="2">
    <citation type="submission" date="2020-09" db="EMBL/GenBank/DDBJ databases">
        <authorList>
            <person name="Sun Q."/>
            <person name="Zhou Y."/>
        </authorList>
    </citation>
    <scope>NUCLEOTIDE SEQUENCE</scope>
    <source>
        <strain evidence="1">CGMCC 1.15290</strain>
    </source>
</reference>
<dbReference type="Proteomes" id="UP000627292">
    <property type="component" value="Unassembled WGS sequence"/>
</dbReference>
<accession>A0A917J253</accession>
<gene>
    <name evidence="1" type="ORF">GCM10011379_31170</name>
</gene>